<evidence type="ECO:0000313" key="1">
    <source>
        <dbReference type="EMBL" id="KAE9534394.1"/>
    </source>
</evidence>
<dbReference type="Proteomes" id="UP000475862">
    <property type="component" value="Unassembled WGS sequence"/>
</dbReference>
<accession>A0A6G0TKI9</accession>
<proteinExistence type="predicted"/>
<comment type="caution">
    <text evidence="1">The sequence shown here is derived from an EMBL/GenBank/DDBJ whole genome shotgun (WGS) entry which is preliminary data.</text>
</comment>
<sequence>MITPNLTYYNFPVFEIIGDFISTPDFRKTYSSNHKHNYSGHRANKRHILLKHRKKKKDYRRLTLKLYEVIWKCRTGQKKKHAGSASCPPLLQSILLTNIPYIKPIPNEAALPARKGKCLASSLSSIQSSIKSLITGVQRDIWYVCSYQVILLTSTIVFIPSKFKFTIACLSAGDN</sequence>
<evidence type="ECO:0000313" key="2">
    <source>
        <dbReference type="Proteomes" id="UP000475862"/>
    </source>
</evidence>
<dbReference type="AlphaFoldDB" id="A0A6G0TKI9"/>
<dbReference type="EMBL" id="VYZN01000028">
    <property type="protein sequence ID" value="KAE9534394.1"/>
    <property type="molecule type" value="Genomic_DNA"/>
</dbReference>
<protein>
    <submittedName>
        <fullName evidence="1">Uncharacterized protein</fullName>
    </submittedName>
</protein>
<keyword evidence="2" id="KW-1185">Reference proteome</keyword>
<gene>
    <name evidence="1" type="ORF">AGLY_008484</name>
</gene>
<reference evidence="1 2" key="1">
    <citation type="submission" date="2019-08" db="EMBL/GenBank/DDBJ databases">
        <title>The genome of the soybean aphid Biotype 1, its phylome, world population structure and adaptation to the North American continent.</title>
        <authorList>
            <person name="Giordano R."/>
            <person name="Donthu R.K."/>
            <person name="Hernandez A.G."/>
            <person name="Wright C.L."/>
            <person name="Zimin A.V."/>
        </authorList>
    </citation>
    <scope>NUCLEOTIDE SEQUENCE [LARGE SCALE GENOMIC DNA]</scope>
    <source>
        <tissue evidence="1">Whole aphids</tissue>
    </source>
</reference>
<name>A0A6G0TKI9_APHGL</name>
<organism evidence="1 2">
    <name type="scientific">Aphis glycines</name>
    <name type="common">Soybean aphid</name>
    <dbReference type="NCBI Taxonomy" id="307491"/>
    <lineage>
        <taxon>Eukaryota</taxon>
        <taxon>Metazoa</taxon>
        <taxon>Ecdysozoa</taxon>
        <taxon>Arthropoda</taxon>
        <taxon>Hexapoda</taxon>
        <taxon>Insecta</taxon>
        <taxon>Pterygota</taxon>
        <taxon>Neoptera</taxon>
        <taxon>Paraneoptera</taxon>
        <taxon>Hemiptera</taxon>
        <taxon>Sternorrhyncha</taxon>
        <taxon>Aphidomorpha</taxon>
        <taxon>Aphidoidea</taxon>
        <taxon>Aphididae</taxon>
        <taxon>Aphidini</taxon>
        <taxon>Aphis</taxon>
        <taxon>Aphis</taxon>
    </lineage>
</organism>